<proteinExistence type="predicted"/>
<organism evidence="1 2">
    <name type="scientific">Rubripirellula tenax</name>
    <dbReference type="NCBI Taxonomy" id="2528015"/>
    <lineage>
        <taxon>Bacteria</taxon>
        <taxon>Pseudomonadati</taxon>
        <taxon>Planctomycetota</taxon>
        <taxon>Planctomycetia</taxon>
        <taxon>Pirellulales</taxon>
        <taxon>Pirellulaceae</taxon>
        <taxon>Rubripirellula</taxon>
    </lineage>
</organism>
<dbReference type="Proteomes" id="UP000318288">
    <property type="component" value="Unassembled WGS sequence"/>
</dbReference>
<comment type="caution">
    <text evidence="1">The sequence shown here is derived from an EMBL/GenBank/DDBJ whole genome shotgun (WGS) entry which is preliminary data.</text>
</comment>
<protein>
    <submittedName>
        <fullName evidence="1">Uncharacterized protein</fullName>
    </submittedName>
</protein>
<gene>
    <name evidence="1" type="ORF">Poly51_64020</name>
</gene>
<dbReference type="EMBL" id="SJPW01000040">
    <property type="protein sequence ID" value="TWU39817.1"/>
    <property type="molecule type" value="Genomic_DNA"/>
</dbReference>
<evidence type="ECO:0000313" key="1">
    <source>
        <dbReference type="EMBL" id="TWU39817.1"/>
    </source>
</evidence>
<sequence length="70" mass="7748">MVAQKYEVSRIIKEESGGKSESGLEYICESEARMVDCANCAVRCDPFNLGIGIKVTKEFANCVTLRNQVD</sequence>
<evidence type="ECO:0000313" key="2">
    <source>
        <dbReference type="Proteomes" id="UP000318288"/>
    </source>
</evidence>
<dbReference type="AlphaFoldDB" id="A0A5C6DV36"/>
<keyword evidence="2" id="KW-1185">Reference proteome</keyword>
<accession>A0A5C6DV36</accession>
<reference evidence="1 2" key="1">
    <citation type="submission" date="2019-02" db="EMBL/GenBank/DDBJ databases">
        <title>Deep-cultivation of Planctomycetes and their phenomic and genomic characterization uncovers novel biology.</title>
        <authorList>
            <person name="Wiegand S."/>
            <person name="Jogler M."/>
            <person name="Boedeker C."/>
            <person name="Pinto D."/>
            <person name="Vollmers J."/>
            <person name="Rivas-Marin E."/>
            <person name="Kohn T."/>
            <person name="Peeters S.H."/>
            <person name="Heuer A."/>
            <person name="Rast P."/>
            <person name="Oberbeckmann S."/>
            <person name="Bunk B."/>
            <person name="Jeske O."/>
            <person name="Meyerdierks A."/>
            <person name="Storesund J.E."/>
            <person name="Kallscheuer N."/>
            <person name="Luecker S."/>
            <person name="Lage O.M."/>
            <person name="Pohl T."/>
            <person name="Merkel B.J."/>
            <person name="Hornburger P."/>
            <person name="Mueller R.-W."/>
            <person name="Bruemmer F."/>
            <person name="Labrenz M."/>
            <person name="Spormann A.M."/>
            <person name="Op Den Camp H."/>
            <person name="Overmann J."/>
            <person name="Amann R."/>
            <person name="Jetten M.S.M."/>
            <person name="Mascher T."/>
            <person name="Medema M.H."/>
            <person name="Devos D.P."/>
            <person name="Kaster A.-K."/>
            <person name="Ovreas L."/>
            <person name="Rohde M."/>
            <person name="Galperin M.Y."/>
            <person name="Jogler C."/>
        </authorList>
    </citation>
    <scope>NUCLEOTIDE SEQUENCE [LARGE SCALE GENOMIC DNA]</scope>
    <source>
        <strain evidence="1 2">Poly51</strain>
    </source>
</reference>
<name>A0A5C6DV36_9BACT</name>